<dbReference type="AlphaFoldDB" id="A0A9X3NIU9"/>
<proteinExistence type="predicted"/>
<dbReference type="RefSeq" id="WP_270071530.1">
    <property type="nucleotide sequence ID" value="NZ_JAJAQC010000009.1"/>
</dbReference>
<name>A0A9X3NIU9_9ACTN</name>
<protein>
    <submittedName>
        <fullName evidence="3">AMP-binding protein</fullName>
    </submittedName>
</protein>
<gene>
    <name evidence="3" type="ORF">LG943_07875</name>
</gene>
<evidence type="ECO:0000256" key="1">
    <source>
        <dbReference type="SAM" id="MobiDB-lite"/>
    </source>
</evidence>
<dbReference type="Proteomes" id="UP001140076">
    <property type="component" value="Unassembled WGS sequence"/>
</dbReference>
<dbReference type="Pfam" id="PF00501">
    <property type="entry name" value="AMP-binding"/>
    <property type="match status" value="1"/>
</dbReference>
<dbReference type="EMBL" id="JAJAQC010000009">
    <property type="protein sequence ID" value="MDA0564242.1"/>
    <property type="molecule type" value="Genomic_DNA"/>
</dbReference>
<accession>A0A9X3NIU9</accession>
<evidence type="ECO:0000313" key="3">
    <source>
        <dbReference type="EMBL" id="MDA0564242.1"/>
    </source>
</evidence>
<comment type="caution">
    <text evidence="3">The sequence shown here is derived from an EMBL/GenBank/DDBJ whole genome shotgun (WGS) entry which is preliminary data.</text>
</comment>
<dbReference type="PANTHER" id="PTHR43845">
    <property type="entry name" value="BLR5969 PROTEIN"/>
    <property type="match status" value="1"/>
</dbReference>
<feature type="domain" description="AMP-dependent synthetase/ligase" evidence="2">
    <location>
        <begin position="116"/>
        <end position="246"/>
    </location>
</feature>
<feature type="region of interest" description="Disordered" evidence="1">
    <location>
        <begin position="426"/>
        <end position="453"/>
    </location>
</feature>
<evidence type="ECO:0000259" key="2">
    <source>
        <dbReference type="Pfam" id="PF00501"/>
    </source>
</evidence>
<organism evidence="3 4">
    <name type="scientific">Streptomonospora mangrovi</name>
    <dbReference type="NCBI Taxonomy" id="2883123"/>
    <lineage>
        <taxon>Bacteria</taxon>
        <taxon>Bacillati</taxon>
        <taxon>Actinomycetota</taxon>
        <taxon>Actinomycetes</taxon>
        <taxon>Streptosporangiales</taxon>
        <taxon>Nocardiopsidaceae</taxon>
        <taxon>Streptomonospora</taxon>
    </lineage>
</organism>
<dbReference type="InterPro" id="IPR042099">
    <property type="entry name" value="ANL_N_sf"/>
</dbReference>
<keyword evidence="4" id="KW-1185">Reference proteome</keyword>
<sequence>MVHIPPSIGEWSGFDGLRALWRDRLPAVVRAAANSDFYRSRFGPDVPRVDLENLADLPLTTKADLRANHPFGMVAVARRRLASYHESSGTSLGQATASFHTEADWAEMLDRFRRGRYGLTEDDTVLVRVPYAMVTIGHQVHAAARAAGALTVPADARSTAMTYRRVLGLLRDLRVTVAAALPTEPLLWAACARLTGSAPRDHAPALRTLIATGEPLSQARRRRITHLWGCDVALSYGNSECGSNLAGECPEGALHLWADRYLPEILDPATGTAAPEGSGRLVLTTLYREAMPLLRYDTGDAVELSYEPCPCGWALPRVRVLGRWEQGVTLGGRRVYACDVEEAVYSLPPDLGVLFWRAVEDRGALRVLIEAADSAAGDAAAALRAGLERHLGAAAEVEAVAPGTLVSLEELARESHIAKPRYLSSAGDDSAGLSYPAGAPAPQERVPSEGARR</sequence>
<dbReference type="InterPro" id="IPR000873">
    <property type="entry name" value="AMP-dep_synth/lig_dom"/>
</dbReference>
<reference evidence="3" key="1">
    <citation type="submission" date="2021-10" db="EMBL/GenBank/DDBJ databases">
        <title>Streptomonospora sp. nov., isolated from mangrove soil.</title>
        <authorList>
            <person name="Chen X."/>
            <person name="Ge X."/>
            <person name="Liu W."/>
        </authorList>
    </citation>
    <scope>NUCLEOTIDE SEQUENCE</scope>
    <source>
        <strain evidence="3">S1-112</strain>
    </source>
</reference>
<evidence type="ECO:0000313" key="4">
    <source>
        <dbReference type="Proteomes" id="UP001140076"/>
    </source>
</evidence>
<dbReference type="SUPFAM" id="SSF56801">
    <property type="entry name" value="Acetyl-CoA synthetase-like"/>
    <property type="match status" value="1"/>
</dbReference>
<dbReference type="PANTHER" id="PTHR43845:SF1">
    <property type="entry name" value="BLR5969 PROTEIN"/>
    <property type="match status" value="1"/>
</dbReference>
<dbReference type="Gene3D" id="3.40.50.12780">
    <property type="entry name" value="N-terminal domain of ligase-like"/>
    <property type="match status" value="1"/>
</dbReference>